<name>A0ABQ9WYQ8_9EUKA</name>
<dbReference type="PANTHER" id="PTHR11440">
    <property type="entry name" value="LECITHIN-CHOLESTEROL ACYLTRANSFERASE-RELATED"/>
    <property type="match status" value="1"/>
</dbReference>
<dbReference type="EMBL" id="JARBJD010000297">
    <property type="protein sequence ID" value="KAK2944458.1"/>
    <property type="molecule type" value="Genomic_DNA"/>
</dbReference>
<protein>
    <recommendedName>
        <fullName evidence="4">Fungal lipase-like domain-containing protein</fullName>
    </recommendedName>
</protein>
<gene>
    <name evidence="2" type="ORF">BLNAU_20606</name>
</gene>
<comment type="caution">
    <text evidence="2">The sequence shown here is derived from an EMBL/GenBank/DDBJ whole genome shotgun (WGS) entry which is preliminary data.</text>
</comment>
<evidence type="ECO:0000313" key="3">
    <source>
        <dbReference type="Proteomes" id="UP001281761"/>
    </source>
</evidence>
<dbReference type="InterPro" id="IPR003386">
    <property type="entry name" value="LACT/PDAT_acylTrfase"/>
</dbReference>
<dbReference type="InterPro" id="IPR029058">
    <property type="entry name" value="AB_hydrolase_fold"/>
</dbReference>
<keyword evidence="3" id="KW-1185">Reference proteome</keyword>
<accession>A0ABQ9WYQ8</accession>
<evidence type="ECO:0000256" key="1">
    <source>
        <dbReference type="SAM" id="MobiDB-lite"/>
    </source>
</evidence>
<dbReference type="SUPFAM" id="SSF53474">
    <property type="entry name" value="alpha/beta-Hydrolases"/>
    <property type="match status" value="1"/>
</dbReference>
<dbReference type="Proteomes" id="UP001281761">
    <property type="component" value="Unassembled WGS sequence"/>
</dbReference>
<proteinExistence type="predicted"/>
<reference evidence="2 3" key="1">
    <citation type="journal article" date="2022" name="bioRxiv">
        <title>Genomics of Preaxostyla Flagellates Illuminates Evolutionary Transitions and the Path Towards Mitochondrial Loss.</title>
        <authorList>
            <person name="Novak L.V.F."/>
            <person name="Treitli S.C."/>
            <person name="Pyrih J."/>
            <person name="Halakuc P."/>
            <person name="Pipaliya S.V."/>
            <person name="Vacek V."/>
            <person name="Brzon O."/>
            <person name="Soukal P."/>
            <person name="Eme L."/>
            <person name="Dacks J.B."/>
            <person name="Karnkowska A."/>
            <person name="Elias M."/>
            <person name="Hampl V."/>
        </authorList>
    </citation>
    <scope>NUCLEOTIDE SEQUENCE [LARGE SCALE GENOMIC DNA]</scope>
    <source>
        <strain evidence="2">NAU3</strain>
        <tissue evidence="2">Gut</tissue>
    </source>
</reference>
<organism evidence="2 3">
    <name type="scientific">Blattamonas nauphoetae</name>
    <dbReference type="NCBI Taxonomy" id="2049346"/>
    <lineage>
        <taxon>Eukaryota</taxon>
        <taxon>Metamonada</taxon>
        <taxon>Preaxostyla</taxon>
        <taxon>Oxymonadida</taxon>
        <taxon>Blattamonas</taxon>
    </lineage>
</organism>
<dbReference type="Pfam" id="PF02450">
    <property type="entry name" value="LCAT"/>
    <property type="match status" value="1"/>
</dbReference>
<dbReference type="Gene3D" id="3.40.50.1820">
    <property type="entry name" value="alpha/beta hydrolase"/>
    <property type="match status" value="1"/>
</dbReference>
<feature type="region of interest" description="Disordered" evidence="1">
    <location>
        <begin position="13"/>
        <end position="35"/>
    </location>
</feature>
<sequence length="672" mass="75903">MLVDDDFVLDPFSDSEPDHIDNLSISPTPPSPTTSLEINAPNKDFPFNHVHIDHEIVPFGFPSLSWMNKTVLRTEQLTTNWLAVNNLVTIPPLCDVCRKPMIVESSTGTPSDRRHKQEECCVECNIDRSTVQTRFLEFRCCIWLAQIQNRTKIGGVGSIVQIDEALFRRQKYHRGKPKTQVWILGGVAINLPHGDPLSPRAERSKKSQTLLVVLNHCHRTHLFCPCQSSTLHSHPFLLLPCLPFLQIFSPLSFLFVDGVNYCDSRLGKLTQAYNTLMKTLSEADYVERKDLYASPRISLFRIGDSSMSSTTLPQLMTRILKKLVETAFRVNNKNKVVLGGHSACGIVAHRFVTSGIVDQSWIDAYIFVVISSGAPFGGAPMAFGSSASPRKWMFPWFGESTINILTQDCGCLHWMIPSKNTFDDNYVVGQLKILSPPPLQHILPSPTLPLSHLSACKGDIMRNIAMKNRTWTFDQGGKAGLKTDIQHTRNITDKPLVKPKVMTHVMCHNHCWCDSDATNPRRWSDTHSDYYVDGDGTVPIVSLSVLRKWRDTSLVEFHTYRGCDHMVILQDAVPIGHILDITAPETAANMEDEDSLNPPDDFESEFHPFLLNIRPTWCLAYCGETYRVVILYAALDSWRIIMREGHDRSVINDARRMSSSIESTSFYYAQKL</sequence>
<evidence type="ECO:0008006" key="4">
    <source>
        <dbReference type="Google" id="ProtNLM"/>
    </source>
</evidence>
<evidence type="ECO:0000313" key="2">
    <source>
        <dbReference type="EMBL" id="KAK2944458.1"/>
    </source>
</evidence>